<keyword evidence="4" id="KW-0408">Iron</keyword>
<feature type="domain" description="Isopenicillin N synthase-like Fe(2+) 2OG dioxygenase" evidence="6">
    <location>
        <begin position="144"/>
        <end position="208"/>
    </location>
</feature>
<keyword evidence="7" id="KW-1185">Reference proteome</keyword>
<protein>
    <submittedName>
        <fullName evidence="8">Deacetoxyvindoline 4-hydroxylase-like</fullName>
    </submittedName>
</protein>
<sequence length="208" mass="23549">MIRLASEVSSSEEYYQLVDDSINTLVGHIAKLRLQTEDNDKNRDDGVNKVANQGTQPKGFKQRPTIKRKGDNFMIRILQSLIKFDYEIAKTSFVSKLNIDIVTEYSKKVRALGVTIFELLSKALGLDPSYLKKMDCAETLFIMGQYYLACPELELTLGSTKHNDMDFMTILLQDQIGGLQILHDNHWINVASVHDALIINIGDLLQIL</sequence>
<dbReference type="GO" id="GO:0016491">
    <property type="term" value="F:oxidoreductase activity"/>
    <property type="evidence" value="ECO:0007669"/>
    <property type="project" value="UniProtKB-KW"/>
</dbReference>
<gene>
    <name evidence="8" type="primary">LOC113866672</name>
</gene>
<dbReference type="GO" id="GO:0046872">
    <property type="term" value="F:metal ion binding"/>
    <property type="evidence" value="ECO:0007669"/>
    <property type="project" value="UniProtKB-KW"/>
</dbReference>
<dbReference type="AlphaFoldDB" id="A0A8B8LPE5"/>
<evidence type="ECO:0000256" key="2">
    <source>
        <dbReference type="ARBA" id="ARBA00022723"/>
    </source>
</evidence>
<dbReference type="RefSeq" id="XP_027357283.1">
    <property type="nucleotide sequence ID" value="XM_027501482.1"/>
</dbReference>
<proteinExistence type="inferred from homology"/>
<evidence type="ECO:0000256" key="3">
    <source>
        <dbReference type="ARBA" id="ARBA00023002"/>
    </source>
</evidence>
<dbReference type="Pfam" id="PF03171">
    <property type="entry name" value="2OG-FeII_Oxy"/>
    <property type="match status" value="1"/>
</dbReference>
<dbReference type="InterPro" id="IPR027443">
    <property type="entry name" value="IPNS-like_sf"/>
</dbReference>
<dbReference type="SUPFAM" id="SSF51197">
    <property type="entry name" value="Clavaminate synthase-like"/>
    <property type="match status" value="1"/>
</dbReference>
<keyword evidence="2" id="KW-0479">Metal-binding</keyword>
<dbReference type="InterPro" id="IPR044861">
    <property type="entry name" value="IPNS-like_FE2OG_OXY"/>
</dbReference>
<dbReference type="PANTHER" id="PTHR10209">
    <property type="entry name" value="OXIDOREDUCTASE, 2OG-FE II OXYGENASE FAMILY PROTEIN"/>
    <property type="match status" value="1"/>
</dbReference>
<comment type="similarity">
    <text evidence="1">Belongs to the iron/ascorbate-dependent oxidoreductase family.</text>
</comment>
<dbReference type="Gene3D" id="2.60.120.330">
    <property type="entry name" value="B-lactam Antibiotic, Isopenicillin N Synthase, Chain"/>
    <property type="match status" value="1"/>
</dbReference>
<evidence type="ECO:0000313" key="7">
    <source>
        <dbReference type="Proteomes" id="UP000694853"/>
    </source>
</evidence>
<dbReference type="Proteomes" id="UP000694853">
    <property type="component" value="Unplaced"/>
</dbReference>
<dbReference type="GeneID" id="113866672"/>
<evidence type="ECO:0000256" key="4">
    <source>
        <dbReference type="ARBA" id="ARBA00023004"/>
    </source>
</evidence>
<feature type="region of interest" description="Disordered" evidence="5">
    <location>
        <begin position="40"/>
        <end position="64"/>
    </location>
</feature>
<reference evidence="8" key="2">
    <citation type="submission" date="2025-08" db="UniProtKB">
        <authorList>
            <consortium name="RefSeq"/>
        </authorList>
    </citation>
    <scope>IDENTIFICATION</scope>
    <source>
        <tissue evidence="8">Young leaves</tissue>
    </source>
</reference>
<evidence type="ECO:0000313" key="8">
    <source>
        <dbReference type="RefSeq" id="XP_027357283.1"/>
    </source>
</evidence>
<evidence type="ECO:0000256" key="5">
    <source>
        <dbReference type="SAM" id="MobiDB-lite"/>
    </source>
</evidence>
<name>A0A8B8LPE5_ABRPR</name>
<evidence type="ECO:0000256" key="1">
    <source>
        <dbReference type="ARBA" id="ARBA00008056"/>
    </source>
</evidence>
<dbReference type="PANTHER" id="PTHR10209:SF695">
    <property type="entry name" value="2-OXOGLUTARATE-DEPENDENT DIOXYGENASE"/>
    <property type="match status" value="1"/>
</dbReference>
<dbReference type="KEGG" id="aprc:113866672"/>
<reference evidence="7" key="1">
    <citation type="journal article" date="2019" name="Toxins">
        <title>Detection of Abrin-Like and Prepropulchellin-Like Toxin Genes and Transcripts Using Whole Genome Sequencing and Full-Length Transcript Sequencing of Abrus precatorius.</title>
        <authorList>
            <person name="Hovde B.T."/>
            <person name="Daligault H.E."/>
            <person name="Hanschen E.R."/>
            <person name="Kunde Y.A."/>
            <person name="Johnson M.B."/>
            <person name="Starkenburg S.R."/>
            <person name="Johnson S.L."/>
        </authorList>
    </citation>
    <scope>NUCLEOTIDE SEQUENCE [LARGE SCALE GENOMIC DNA]</scope>
</reference>
<dbReference type="OrthoDB" id="288590at2759"/>
<keyword evidence="3" id="KW-0560">Oxidoreductase</keyword>
<organism evidence="7 8">
    <name type="scientific">Abrus precatorius</name>
    <name type="common">Indian licorice</name>
    <name type="synonym">Glycine abrus</name>
    <dbReference type="NCBI Taxonomy" id="3816"/>
    <lineage>
        <taxon>Eukaryota</taxon>
        <taxon>Viridiplantae</taxon>
        <taxon>Streptophyta</taxon>
        <taxon>Embryophyta</taxon>
        <taxon>Tracheophyta</taxon>
        <taxon>Spermatophyta</taxon>
        <taxon>Magnoliopsida</taxon>
        <taxon>eudicotyledons</taxon>
        <taxon>Gunneridae</taxon>
        <taxon>Pentapetalae</taxon>
        <taxon>rosids</taxon>
        <taxon>fabids</taxon>
        <taxon>Fabales</taxon>
        <taxon>Fabaceae</taxon>
        <taxon>Papilionoideae</taxon>
        <taxon>50 kb inversion clade</taxon>
        <taxon>NPAAA clade</taxon>
        <taxon>indigoferoid/millettioid clade</taxon>
        <taxon>Abreae</taxon>
        <taxon>Abrus</taxon>
    </lineage>
</organism>
<accession>A0A8B8LPE5</accession>
<evidence type="ECO:0000259" key="6">
    <source>
        <dbReference type="Pfam" id="PF03171"/>
    </source>
</evidence>